<feature type="coiled-coil region" evidence="1">
    <location>
        <begin position="12"/>
        <end position="39"/>
    </location>
</feature>
<protein>
    <recommendedName>
        <fullName evidence="4">F-box domain-containing protein</fullName>
    </recommendedName>
</protein>
<organism evidence="2 3">
    <name type="scientific">Roridomyces roridus</name>
    <dbReference type="NCBI Taxonomy" id="1738132"/>
    <lineage>
        <taxon>Eukaryota</taxon>
        <taxon>Fungi</taxon>
        <taxon>Dikarya</taxon>
        <taxon>Basidiomycota</taxon>
        <taxon>Agaricomycotina</taxon>
        <taxon>Agaricomycetes</taxon>
        <taxon>Agaricomycetidae</taxon>
        <taxon>Agaricales</taxon>
        <taxon>Marasmiineae</taxon>
        <taxon>Mycenaceae</taxon>
        <taxon>Roridomyces</taxon>
    </lineage>
</organism>
<dbReference type="AlphaFoldDB" id="A0AAD7FRZ5"/>
<reference evidence="2" key="1">
    <citation type="submission" date="2023-03" db="EMBL/GenBank/DDBJ databases">
        <title>Massive genome expansion in bonnet fungi (Mycena s.s.) driven by repeated elements and novel gene families across ecological guilds.</title>
        <authorList>
            <consortium name="Lawrence Berkeley National Laboratory"/>
            <person name="Harder C.B."/>
            <person name="Miyauchi S."/>
            <person name="Viragh M."/>
            <person name="Kuo A."/>
            <person name="Thoen E."/>
            <person name="Andreopoulos B."/>
            <person name="Lu D."/>
            <person name="Skrede I."/>
            <person name="Drula E."/>
            <person name="Henrissat B."/>
            <person name="Morin E."/>
            <person name="Kohler A."/>
            <person name="Barry K."/>
            <person name="LaButti K."/>
            <person name="Morin E."/>
            <person name="Salamov A."/>
            <person name="Lipzen A."/>
            <person name="Mereny Z."/>
            <person name="Hegedus B."/>
            <person name="Baldrian P."/>
            <person name="Stursova M."/>
            <person name="Weitz H."/>
            <person name="Taylor A."/>
            <person name="Grigoriev I.V."/>
            <person name="Nagy L.G."/>
            <person name="Martin F."/>
            <person name="Kauserud H."/>
        </authorList>
    </citation>
    <scope>NUCLEOTIDE SEQUENCE</scope>
    <source>
        <strain evidence="2">9284</strain>
    </source>
</reference>
<accession>A0AAD7FRZ5</accession>
<evidence type="ECO:0000313" key="3">
    <source>
        <dbReference type="Proteomes" id="UP001221142"/>
    </source>
</evidence>
<comment type="caution">
    <text evidence="2">The sequence shown here is derived from an EMBL/GenBank/DDBJ whole genome shotgun (WGS) entry which is preliminary data.</text>
</comment>
<dbReference type="Proteomes" id="UP001221142">
    <property type="component" value="Unassembled WGS sequence"/>
</dbReference>
<proteinExistence type="predicted"/>
<evidence type="ECO:0008006" key="4">
    <source>
        <dbReference type="Google" id="ProtNLM"/>
    </source>
</evidence>
<gene>
    <name evidence="2" type="ORF">FB45DRAFT_905250</name>
</gene>
<keyword evidence="3" id="KW-1185">Reference proteome</keyword>
<evidence type="ECO:0000256" key="1">
    <source>
        <dbReference type="SAM" id="Coils"/>
    </source>
</evidence>
<dbReference type="EMBL" id="JARKIF010000005">
    <property type="protein sequence ID" value="KAJ7639301.1"/>
    <property type="molecule type" value="Genomic_DNA"/>
</dbReference>
<keyword evidence="1" id="KW-0175">Coiled coil</keyword>
<name>A0AAD7FRZ5_9AGAR</name>
<sequence length="113" mass="12507">MLPANATLRTQVSQLALEISATRTRLAEMQAELVSLQHRLDTVTYPVLSLPPEIVAEIFIHCLSPTPEWPGCIHSEEAPLLLSRICSHWRGIALATPVAAPRYRLETPRETSG</sequence>
<evidence type="ECO:0000313" key="2">
    <source>
        <dbReference type="EMBL" id="KAJ7639301.1"/>
    </source>
</evidence>